<protein>
    <submittedName>
        <fullName evidence="1">Uncharacterized protein</fullName>
    </submittedName>
</protein>
<gene>
    <name evidence="1" type="ORF">NIASO_00320</name>
</gene>
<dbReference type="EMBL" id="CP007035">
    <property type="protein sequence ID" value="AHF17016.1"/>
    <property type="molecule type" value="Genomic_DNA"/>
</dbReference>
<keyword evidence="2" id="KW-1185">Reference proteome</keyword>
<dbReference type="Proteomes" id="UP000003586">
    <property type="component" value="Chromosome"/>
</dbReference>
<accession>W0F6M1</accession>
<evidence type="ECO:0000313" key="2">
    <source>
        <dbReference type="Proteomes" id="UP000003586"/>
    </source>
</evidence>
<organism evidence="1 2">
    <name type="scientific">Niabella soli DSM 19437</name>
    <dbReference type="NCBI Taxonomy" id="929713"/>
    <lineage>
        <taxon>Bacteria</taxon>
        <taxon>Pseudomonadati</taxon>
        <taxon>Bacteroidota</taxon>
        <taxon>Chitinophagia</taxon>
        <taxon>Chitinophagales</taxon>
        <taxon>Chitinophagaceae</taxon>
        <taxon>Niabella</taxon>
    </lineage>
</organism>
<name>W0F6M1_9BACT</name>
<evidence type="ECO:0000313" key="1">
    <source>
        <dbReference type="EMBL" id="AHF17016.1"/>
    </source>
</evidence>
<sequence length="66" mass="7511">MVASFFVFFLLFSVDKKVRKKSCSQKGKSCLGSFVLNTLCFARQERSFLLEKTIPGKNQRNKGTSK</sequence>
<dbReference type="KEGG" id="nso:NIASO_00320"/>
<dbReference type="HOGENOM" id="CLU_2826709_0_0_10"/>
<reference evidence="1 2" key="1">
    <citation type="submission" date="2013-12" db="EMBL/GenBank/DDBJ databases">
        <authorList>
            <consortium name="DOE Joint Genome Institute"/>
            <person name="Eisen J."/>
            <person name="Huntemann M."/>
            <person name="Han J."/>
            <person name="Chen A."/>
            <person name="Kyrpides N."/>
            <person name="Mavromatis K."/>
            <person name="Markowitz V."/>
            <person name="Palaniappan K."/>
            <person name="Ivanova N."/>
            <person name="Schaumberg A."/>
            <person name="Pati A."/>
            <person name="Liolios K."/>
            <person name="Nordberg H.P."/>
            <person name="Cantor M.N."/>
            <person name="Hua S.X."/>
            <person name="Woyke T."/>
        </authorList>
    </citation>
    <scope>NUCLEOTIDE SEQUENCE [LARGE SCALE GENOMIC DNA]</scope>
    <source>
        <strain evidence="2">DSM 19437</strain>
    </source>
</reference>
<proteinExistence type="predicted"/>
<dbReference type="AlphaFoldDB" id="W0F6M1"/>